<dbReference type="AlphaFoldDB" id="A0A090D1D1"/>
<organism evidence="4 5">
    <name type="scientific">Candidatus Criblamydia sequanensis CRIB-18</name>
    <dbReference type="NCBI Taxonomy" id="1437425"/>
    <lineage>
        <taxon>Bacteria</taxon>
        <taxon>Pseudomonadati</taxon>
        <taxon>Chlamydiota</taxon>
        <taxon>Chlamydiia</taxon>
        <taxon>Parachlamydiales</taxon>
        <taxon>Candidatus Criblamydiaceae</taxon>
        <taxon>Candidatus Criblamydia</taxon>
    </lineage>
</organism>
<dbReference type="EMBL" id="CCEJ010000003">
    <property type="protein sequence ID" value="CDR33473.1"/>
    <property type="molecule type" value="Genomic_DNA"/>
</dbReference>
<feature type="domain" description="Multidrug resistance protein MdtA-like barrel-sandwich hybrid" evidence="3">
    <location>
        <begin position="62"/>
        <end position="197"/>
    </location>
</feature>
<keyword evidence="5" id="KW-1185">Reference proteome</keyword>
<feature type="transmembrane region" description="Helical" evidence="2">
    <location>
        <begin position="9"/>
        <end position="28"/>
    </location>
</feature>
<dbReference type="OrthoDB" id="9785187at2"/>
<evidence type="ECO:0000259" key="3">
    <source>
        <dbReference type="Pfam" id="PF25917"/>
    </source>
</evidence>
<dbReference type="NCBIfam" id="TIGR01730">
    <property type="entry name" value="RND_mfp"/>
    <property type="match status" value="1"/>
</dbReference>
<comment type="similarity">
    <text evidence="1">Belongs to the membrane fusion protein (MFP) (TC 8.A.1) family.</text>
</comment>
<reference evidence="4" key="1">
    <citation type="submission" date="2013-12" db="EMBL/GenBank/DDBJ databases">
        <authorList>
            <person name="Linke B."/>
        </authorList>
    </citation>
    <scope>NUCLEOTIDE SEQUENCE [LARGE SCALE GENOMIC DNA]</scope>
    <source>
        <strain evidence="4">CRIB-18</strain>
    </source>
</reference>
<evidence type="ECO:0000256" key="1">
    <source>
        <dbReference type="ARBA" id="ARBA00009477"/>
    </source>
</evidence>
<accession>A0A090D1D1</accession>
<gene>
    <name evidence="4" type="ORF">CSEC_0640</name>
</gene>
<dbReference type="GO" id="GO:1990281">
    <property type="term" value="C:efflux pump complex"/>
    <property type="evidence" value="ECO:0007669"/>
    <property type="project" value="TreeGrafter"/>
</dbReference>
<keyword evidence="2" id="KW-1133">Transmembrane helix</keyword>
<comment type="caution">
    <text evidence="4">The sequence shown here is derived from an EMBL/GenBank/DDBJ whole genome shotgun (WGS) entry which is preliminary data.</text>
</comment>
<evidence type="ECO:0000313" key="5">
    <source>
        <dbReference type="Proteomes" id="UP000031552"/>
    </source>
</evidence>
<dbReference type="Gene3D" id="2.40.50.100">
    <property type="match status" value="1"/>
</dbReference>
<protein>
    <submittedName>
        <fullName evidence="4">HlyD family secretion protein</fullName>
    </submittedName>
</protein>
<name>A0A090D1D1_9BACT</name>
<dbReference type="InterPro" id="IPR058625">
    <property type="entry name" value="MdtA-like_BSH"/>
</dbReference>
<reference evidence="4" key="2">
    <citation type="submission" date="2014-09" db="EMBL/GenBank/DDBJ databases">
        <title>Criblamydia sequanensis harbors a mega-plasmid encoding arsenite resistance.</title>
        <authorList>
            <person name="Bertelli C."/>
            <person name="Goesmann A."/>
            <person name="Greub G."/>
        </authorList>
    </citation>
    <scope>NUCLEOTIDE SEQUENCE [LARGE SCALE GENOMIC DNA]</scope>
    <source>
        <strain evidence="4">CRIB-18</strain>
    </source>
</reference>
<dbReference type="InterPro" id="IPR006143">
    <property type="entry name" value="RND_pump_MFP"/>
</dbReference>
<dbReference type="SUPFAM" id="SSF111369">
    <property type="entry name" value="HlyD-like secretion proteins"/>
    <property type="match status" value="1"/>
</dbReference>
<dbReference type="eggNOG" id="COG0845">
    <property type="taxonomic scope" value="Bacteria"/>
</dbReference>
<dbReference type="PANTHER" id="PTHR30469">
    <property type="entry name" value="MULTIDRUG RESISTANCE PROTEIN MDTA"/>
    <property type="match status" value="1"/>
</dbReference>
<evidence type="ECO:0000256" key="2">
    <source>
        <dbReference type="SAM" id="Phobius"/>
    </source>
</evidence>
<proteinExistence type="inferred from homology"/>
<dbReference type="Pfam" id="PF25917">
    <property type="entry name" value="BSH_RND"/>
    <property type="match status" value="1"/>
</dbReference>
<dbReference type="PANTHER" id="PTHR30469:SF33">
    <property type="entry name" value="SLR1207 PROTEIN"/>
    <property type="match status" value="1"/>
</dbReference>
<dbReference type="Gene3D" id="2.40.30.170">
    <property type="match status" value="1"/>
</dbReference>
<keyword evidence="2" id="KW-0472">Membrane</keyword>
<keyword evidence="2" id="KW-0812">Transmembrane</keyword>
<dbReference type="STRING" id="1437425.CSEC_0640"/>
<dbReference type="Proteomes" id="UP000031552">
    <property type="component" value="Unassembled WGS sequence"/>
</dbReference>
<dbReference type="GO" id="GO:0015562">
    <property type="term" value="F:efflux transmembrane transporter activity"/>
    <property type="evidence" value="ECO:0007669"/>
    <property type="project" value="TreeGrafter"/>
</dbReference>
<evidence type="ECO:0000313" key="4">
    <source>
        <dbReference type="EMBL" id="CDR33473.1"/>
    </source>
</evidence>
<dbReference type="RefSeq" id="WP_053331724.1">
    <property type="nucleotide sequence ID" value="NZ_CCEJ010000003.1"/>
</dbReference>
<dbReference type="Gene3D" id="1.10.287.470">
    <property type="entry name" value="Helix hairpin bin"/>
    <property type="match status" value="1"/>
</dbReference>
<sequence length="311" mass="34915">MTILKKPSFYLSAIGILISFIFIYVTSFTPDPLILTKKPAPNPYPDSIAASGIIEATDRNISLRSPDPGLVIALYVKVSDVVKKGDLLFKLDDRDLLAKLGVQKANILVAKANIAKLKDQLERLESVEDIRAVSVEETKTKRSEVMVAEAELKAAQASLLETKRLIDRKYIRAPKDGVILQSNIREGEYVSVAEGDPPILLGDVERLQVRADIDEQNASYFSPDEPAYAFPKNNSQLKIPLTFERVEPYIIPKRSLTGRSDERVDTRVLQVIYSFDIPKDFQVYPGQQVDVFIKANRLNIQEESEEKNHEA</sequence>